<organism evidence="2 3">
    <name type="scientific">Potamilus streckersoni</name>
    <dbReference type="NCBI Taxonomy" id="2493646"/>
    <lineage>
        <taxon>Eukaryota</taxon>
        <taxon>Metazoa</taxon>
        <taxon>Spiralia</taxon>
        <taxon>Lophotrochozoa</taxon>
        <taxon>Mollusca</taxon>
        <taxon>Bivalvia</taxon>
        <taxon>Autobranchia</taxon>
        <taxon>Heteroconchia</taxon>
        <taxon>Palaeoheterodonta</taxon>
        <taxon>Unionida</taxon>
        <taxon>Unionoidea</taxon>
        <taxon>Unionidae</taxon>
        <taxon>Ambleminae</taxon>
        <taxon>Lampsilini</taxon>
        <taxon>Potamilus</taxon>
    </lineage>
</organism>
<dbReference type="AlphaFoldDB" id="A0AAE0RZD6"/>
<feature type="region of interest" description="Disordered" evidence="1">
    <location>
        <begin position="73"/>
        <end position="96"/>
    </location>
</feature>
<evidence type="ECO:0000313" key="2">
    <source>
        <dbReference type="EMBL" id="KAK3582130.1"/>
    </source>
</evidence>
<evidence type="ECO:0008006" key="4">
    <source>
        <dbReference type="Google" id="ProtNLM"/>
    </source>
</evidence>
<reference evidence="2" key="2">
    <citation type="journal article" date="2021" name="Genome Biol. Evol.">
        <title>Developing a high-quality reference genome for a parasitic bivalve with doubly uniparental inheritance (Bivalvia: Unionida).</title>
        <authorList>
            <person name="Smith C.H."/>
        </authorList>
    </citation>
    <scope>NUCLEOTIDE SEQUENCE</scope>
    <source>
        <strain evidence="2">CHS0354</strain>
        <tissue evidence="2">Mantle</tissue>
    </source>
</reference>
<protein>
    <recommendedName>
        <fullName evidence="4">SAM domain-containing protein</fullName>
    </recommendedName>
</protein>
<dbReference type="Proteomes" id="UP001195483">
    <property type="component" value="Unassembled WGS sequence"/>
</dbReference>
<reference evidence="2" key="1">
    <citation type="journal article" date="2021" name="Genome Biol. Evol.">
        <title>A High-Quality Reference Genome for a Parasitic Bivalve with Doubly Uniparental Inheritance (Bivalvia: Unionida).</title>
        <authorList>
            <person name="Smith C.H."/>
        </authorList>
    </citation>
    <scope>NUCLEOTIDE SEQUENCE</scope>
    <source>
        <strain evidence="2">CHS0354</strain>
    </source>
</reference>
<proteinExistence type="predicted"/>
<gene>
    <name evidence="2" type="ORF">CHS0354_017241</name>
</gene>
<sequence>KKIDASMIMSLSDSELIRLGVDTIGDRHLLRETINQKLKHTFASELTETGTSNNITSSRSRMAQEIAHERATLFSGQIRGRKRPRSSSHSGRQKSQSRGWTVQFVCLANKESRYIPTATEKEILHKAGFGVKKIRLDADDEEEDVVQKLMSGELYEENKTLGFPQLNNCGGIELLRTSQNCRTLKLIDC</sequence>
<comment type="caution">
    <text evidence="2">The sequence shown here is derived from an EMBL/GenBank/DDBJ whole genome shotgun (WGS) entry which is preliminary data.</text>
</comment>
<keyword evidence="3" id="KW-1185">Reference proteome</keyword>
<name>A0AAE0RZD6_9BIVA</name>
<feature type="compositionally biased region" description="Low complexity" evidence="1">
    <location>
        <begin position="87"/>
        <end position="96"/>
    </location>
</feature>
<accession>A0AAE0RZD6</accession>
<evidence type="ECO:0000256" key="1">
    <source>
        <dbReference type="SAM" id="MobiDB-lite"/>
    </source>
</evidence>
<dbReference type="EMBL" id="JAEAOA010001059">
    <property type="protein sequence ID" value="KAK3582130.1"/>
    <property type="molecule type" value="Genomic_DNA"/>
</dbReference>
<evidence type="ECO:0000313" key="3">
    <source>
        <dbReference type="Proteomes" id="UP001195483"/>
    </source>
</evidence>
<reference evidence="2" key="3">
    <citation type="submission" date="2023-05" db="EMBL/GenBank/DDBJ databases">
        <authorList>
            <person name="Smith C.H."/>
        </authorList>
    </citation>
    <scope>NUCLEOTIDE SEQUENCE</scope>
    <source>
        <strain evidence="2">CHS0354</strain>
        <tissue evidence="2">Mantle</tissue>
    </source>
</reference>
<feature type="non-terminal residue" evidence="2">
    <location>
        <position position="1"/>
    </location>
</feature>